<dbReference type="EMBL" id="BAAAYN010000004">
    <property type="protein sequence ID" value="GAA3383041.1"/>
    <property type="molecule type" value="Genomic_DNA"/>
</dbReference>
<keyword evidence="3" id="KW-0472">Membrane</keyword>
<dbReference type="SUPFAM" id="SSF53850">
    <property type="entry name" value="Periplasmic binding protein-like II"/>
    <property type="match status" value="1"/>
</dbReference>
<keyword evidence="2 6" id="KW-0732">Signal</keyword>
<evidence type="ECO:0000256" key="2">
    <source>
        <dbReference type="ARBA" id="ARBA00022729"/>
    </source>
</evidence>
<feature type="chain" id="PRO_5045748576" evidence="6">
    <location>
        <begin position="22"/>
        <end position="427"/>
    </location>
</feature>
<evidence type="ECO:0000256" key="3">
    <source>
        <dbReference type="ARBA" id="ARBA00023136"/>
    </source>
</evidence>
<protein>
    <submittedName>
        <fullName evidence="7">Extracellular solute-binding protein</fullName>
    </submittedName>
</protein>
<evidence type="ECO:0000313" key="7">
    <source>
        <dbReference type="EMBL" id="GAA3383041.1"/>
    </source>
</evidence>
<dbReference type="PANTHER" id="PTHR43649:SF33">
    <property type="entry name" value="POLYGALACTURONAN_RHAMNOGALACTURONAN-BINDING PROTEIN YTCQ"/>
    <property type="match status" value="1"/>
</dbReference>
<dbReference type="PANTHER" id="PTHR43649">
    <property type="entry name" value="ARABINOSE-BINDING PROTEIN-RELATED"/>
    <property type="match status" value="1"/>
</dbReference>
<keyword evidence="5" id="KW-0449">Lipoprotein</keyword>
<reference evidence="8" key="1">
    <citation type="journal article" date="2019" name="Int. J. Syst. Evol. Microbiol.">
        <title>The Global Catalogue of Microorganisms (GCM) 10K type strain sequencing project: providing services to taxonomists for standard genome sequencing and annotation.</title>
        <authorList>
            <consortium name="The Broad Institute Genomics Platform"/>
            <consortium name="The Broad Institute Genome Sequencing Center for Infectious Disease"/>
            <person name="Wu L."/>
            <person name="Ma J."/>
        </authorList>
    </citation>
    <scope>NUCLEOTIDE SEQUENCE [LARGE SCALE GENOMIC DNA]</scope>
    <source>
        <strain evidence="8">JCM 9458</strain>
    </source>
</reference>
<comment type="caution">
    <text evidence="7">The sequence shown here is derived from an EMBL/GenBank/DDBJ whole genome shotgun (WGS) entry which is preliminary data.</text>
</comment>
<dbReference type="Pfam" id="PF01547">
    <property type="entry name" value="SBP_bac_1"/>
    <property type="match status" value="1"/>
</dbReference>
<keyword evidence="1" id="KW-1003">Cell membrane</keyword>
<dbReference type="InterPro" id="IPR050490">
    <property type="entry name" value="Bact_solute-bd_prot1"/>
</dbReference>
<keyword evidence="4" id="KW-0564">Palmitate</keyword>
<evidence type="ECO:0000256" key="4">
    <source>
        <dbReference type="ARBA" id="ARBA00023139"/>
    </source>
</evidence>
<dbReference type="Gene3D" id="3.40.190.10">
    <property type="entry name" value="Periplasmic binding protein-like II"/>
    <property type="match status" value="2"/>
</dbReference>
<sequence length="427" mass="46990">MLKRIAAGLAAGLLSAMALTACGGGDDGSATPSGEITVLTNRTDIVDSVFKDYKKRFEAKYPDVTVKFEAITDYEGEVRIRMNSPDYGDVLLIPNSVTADQLPSFFEPLGTVDELEEKYRFVASEQTYQKQVYGIAIVGNAQGFVYNKRIWREAGITEPPKTPAEFLAALRAIKDKTAATPLYTNYKDGWPLTMWESDRGAVSANPNAVNELVLDDTPWAPGREHFVIDSLLYDAVQQGLIEADPTTTNWEASKVDLATGKIATMRLGSWAISQIQGAAKDPADVGFLPFPTQVDGAFHSVISGDYKNAVNINSKHKAAARAWVTWFADESGYATDQGGLSPKIGDPMPKTLDDFTKWGVKYFELHPMPEGKEGLDKRIDAAAEIGLLDQKYRQRLVDAARGARKESKEAIFDDLNERWSKARKSTQ</sequence>
<dbReference type="InterPro" id="IPR006059">
    <property type="entry name" value="SBP"/>
</dbReference>
<proteinExistence type="predicted"/>
<evidence type="ECO:0000256" key="6">
    <source>
        <dbReference type="SAM" id="SignalP"/>
    </source>
</evidence>
<dbReference type="Proteomes" id="UP001501676">
    <property type="component" value="Unassembled WGS sequence"/>
</dbReference>
<organism evidence="7 8">
    <name type="scientific">Cryptosporangium minutisporangium</name>
    <dbReference type="NCBI Taxonomy" id="113569"/>
    <lineage>
        <taxon>Bacteria</taxon>
        <taxon>Bacillati</taxon>
        <taxon>Actinomycetota</taxon>
        <taxon>Actinomycetes</taxon>
        <taxon>Cryptosporangiales</taxon>
        <taxon>Cryptosporangiaceae</taxon>
        <taxon>Cryptosporangium</taxon>
    </lineage>
</organism>
<evidence type="ECO:0000256" key="5">
    <source>
        <dbReference type="ARBA" id="ARBA00023288"/>
    </source>
</evidence>
<gene>
    <name evidence="7" type="ORF">GCM10020369_07370</name>
</gene>
<evidence type="ECO:0000256" key="1">
    <source>
        <dbReference type="ARBA" id="ARBA00022475"/>
    </source>
</evidence>
<dbReference type="PROSITE" id="PS51257">
    <property type="entry name" value="PROKAR_LIPOPROTEIN"/>
    <property type="match status" value="1"/>
</dbReference>
<feature type="signal peptide" evidence="6">
    <location>
        <begin position="1"/>
        <end position="21"/>
    </location>
</feature>
<evidence type="ECO:0000313" key="8">
    <source>
        <dbReference type="Proteomes" id="UP001501676"/>
    </source>
</evidence>
<keyword evidence="8" id="KW-1185">Reference proteome</keyword>
<name>A0ABP6SRD4_9ACTN</name>
<accession>A0ABP6SRD4</accession>